<comment type="caution">
    <text evidence="1">The sequence shown here is derived from an EMBL/GenBank/DDBJ whole genome shotgun (WGS) entry which is preliminary data.</text>
</comment>
<accession>A0A2T0YJ26</accession>
<dbReference type="RefSeq" id="WP_106123108.1">
    <property type="nucleotide sequence ID" value="NZ_PVTY01000009.1"/>
</dbReference>
<gene>
    <name evidence="1" type="ORF">BCL67_109111</name>
</gene>
<organism evidence="1 2">
    <name type="scientific">Nesterenkonia sandarakina</name>
    <dbReference type="NCBI Taxonomy" id="272918"/>
    <lineage>
        <taxon>Bacteria</taxon>
        <taxon>Bacillati</taxon>
        <taxon>Actinomycetota</taxon>
        <taxon>Actinomycetes</taxon>
        <taxon>Micrococcales</taxon>
        <taxon>Micrococcaceae</taxon>
        <taxon>Nesterenkonia</taxon>
    </lineage>
</organism>
<evidence type="ECO:0000313" key="1">
    <source>
        <dbReference type="EMBL" id="PRZ15190.1"/>
    </source>
</evidence>
<dbReference type="Proteomes" id="UP000238217">
    <property type="component" value="Unassembled WGS sequence"/>
</dbReference>
<proteinExistence type="predicted"/>
<reference evidence="1 2" key="1">
    <citation type="submission" date="2018-03" db="EMBL/GenBank/DDBJ databases">
        <title>Comparative analysis of microorganisms from saline springs in Andes Mountain Range, Colombia.</title>
        <authorList>
            <person name="Rubin E."/>
        </authorList>
    </citation>
    <scope>NUCLEOTIDE SEQUENCE [LARGE SCALE GENOMIC DNA]</scope>
    <source>
        <strain evidence="1 2">CG 35</strain>
    </source>
</reference>
<protein>
    <submittedName>
        <fullName evidence="1">Uncharacterized protein</fullName>
    </submittedName>
</protein>
<name>A0A2T0YJ26_9MICC</name>
<evidence type="ECO:0000313" key="2">
    <source>
        <dbReference type="Proteomes" id="UP000238217"/>
    </source>
</evidence>
<keyword evidence="2" id="KW-1185">Reference proteome</keyword>
<sequence length="72" mass="8199">MKTRIELEEQAHFALMDVNRHWLEALAAEEERDLGRSHAAFEDMITAARAGRAALEAVETMVEEHRTKEHAA</sequence>
<dbReference type="EMBL" id="PVTY01000009">
    <property type="protein sequence ID" value="PRZ15190.1"/>
    <property type="molecule type" value="Genomic_DNA"/>
</dbReference>
<dbReference type="AlphaFoldDB" id="A0A2T0YJ26"/>